<feature type="transmembrane region" description="Helical" evidence="1">
    <location>
        <begin position="38"/>
        <end position="56"/>
    </location>
</feature>
<sequence length="225" mass="26126">MYDYIYAQLKLLYLQEGSIYIGENIKDVVKLKAKEHKMAFALILIFYVLFGFFLFKKARLEALLLPIICIILIIWYISIKEGDKRSEIFSKYDFSEKKLKEIKVALELYFSKQKMDTQLVSFIEYLKDKECNIPKIDILRVIGVLLGSGAVAILNSVLKTTNVNFTNITNVVGLIILLIIPLILFMNDTYENERKLTSRIVGDLIYIKNNRTKIVLKNHAEDKKE</sequence>
<gene>
    <name evidence="2" type="ORF">EF514_06035</name>
</gene>
<comment type="caution">
    <text evidence="2">The sequence shown here is derived from an EMBL/GenBank/DDBJ whole genome shotgun (WGS) entry which is preliminary data.</text>
</comment>
<evidence type="ECO:0000313" key="3">
    <source>
        <dbReference type="Proteomes" id="UP000288812"/>
    </source>
</evidence>
<name>A0A437S6M5_9FIRM</name>
<accession>A0A437S6M5</accession>
<organism evidence="2 3">
    <name type="scientific">Anaerosphaera multitolerans</name>
    <dbReference type="NCBI Taxonomy" id="2487351"/>
    <lineage>
        <taxon>Bacteria</taxon>
        <taxon>Bacillati</taxon>
        <taxon>Bacillota</taxon>
        <taxon>Tissierellia</taxon>
        <taxon>Tissierellales</taxon>
        <taxon>Peptoniphilaceae</taxon>
        <taxon>Anaerosphaera</taxon>
    </lineage>
</organism>
<proteinExistence type="predicted"/>
<feature type="transmembrane region" description="Helical" evidence="1">
    <location>
        <begin position="138"/>
        <end position="158"/>
    </location>
</feature>
<dbReference type="Proteomes" id="UP000288812">
    <property type="component" value="Unassembled WGS sequence"/>
</dbReference>
<reference evidence="2 3" key="1">
    <citation type="submission" date="2018-11" db="EMBL/GenBank/DDBJ databases">
        <title>Genome sequencing and assembly of Anaerosphaera sp. nov., GS7-6-2.</title>
        <authorList>
            <person name="Rettenmaier R."/>
            <person name="Liebl W."/>
            <person name="Zverlov V."/>
        </authorList>
    </citation>
    <scope>NUCLEOTIDE SEQUENCE [LARGE SCALE GENOMIC DNA]</scope>
    <source>
        <strain evidence="2 3">GS7-6-2</strain>
    </source>
</reference>
<keyword evidence="3" id="KW-1185">Reference proteome</keyword>
<feature type="transmembrane region" description="Helical" evidence="1">
    <location>
        <begin position="62"/>
        <end position="79"/>
    </location>
</feature>
<evidence type="ECO:0000313" key="2">
    <source>
        <dbReference type="EMBL" id="RVU54660.1"/>
    </source>
</evidence>
<protein>
    <submittedName>
        <fullName evidence="2">Uncharacterized protein</fullName>
    </submittedName>
</protein>
<evidence type="ECO:0000256" key="1">
    <source>
        <dbReference type="SAM" id="Phobius"/>
    </source>
</evidence>
<dbReference type="EMBL" id="RLIH01000007">
    <property type="protein sequence ID" value="RVU54660.1"/>
    <property type="molecule type" value="Genomic_DNA"/>
</dbReference>
<dbReference type="RefSeq" id="WP_127724526.1">
    <property type="nucleotide sequence ID" value="NZ_RLIH01000007.1"/>
</dbReference>
<feature type="transmembrane region" description="Helical" evidence="1">
    <location>
        <begin position="164"/>
        <end position="185"/>
    </location>
</feature>
<dbReference type="AlphaFoldDB" id="A0A437S6M5"/>
<keyword evidence="1" id="KW-1133">Transmembrane helix</keyword>
<keyword evidence="1" id="KW-0472">Membrane</keyword>
<keyword evidence="1" id="KW-0812">Transmembrane</keyword>